<feature type="domain" description="Protein kinase" evidence="14">
    <location>
        <begin position="577"/>
        <end position="838"/>
    </location>
</feature>
<dbReference type="EMBL" id="HBFQ01052043">
    <property type="protein sequence ID" value="CAD8862762.1"/>
    <property type="molecule type" value="Transcribed_RNA"/>
</dbReference>
<keyword evidence="10" id="KW-0142">cGMP-binding</keyword>
<dbReference type="PROSITE" id="PS50042">
    <property type="entry name" value="CNMP_BINDING_3"/>
    <property type="match status" value="3"/>
</dbReference>
<accession>A0A7S1ARJ8</accession>
<evidence type="ECO:0000256" key="5">
    <source>
        <dbReference type="ARBA" id="ARBA00022679"/>
    </source>
</evidence>
<evidence type="ECO:0000256" key="9">
    <source>
        <dbReference type="ARBA" id="ARBA00022842"/>
    </source>
</evidence>
<feature type="region of interest" description="Disordered" evidence="13">
    <location>
        <begin position="26"/>
        <end position="61"/>
    </location>
</feature>
<evidence type="ECO:0000256" key="8">
    <source>
        <dbReference type="ARBA" id="ARBA00022840"/>
    </source>
</evidence>
<evidence type="ECO:0000259" key="14">
    <source>
        <dbReference type="PROSITE" id="PS50011"/>
    </source>
</evidence>
<comment type="cofactor">
    <cofactor evidence="1">
        <name>Mg(2+)</name>
        <dbReference type="ChEBI" id="CHEBI:18420"/>
    </cofactor>
</comment>
<feature type="compositionally biased region" description="Acidic residues" evidence="13">
    <location>
        <begin position="1200"/>
        <end position="1210"/>
    </location>
</feature>
<evidence type="ECO:0000256" key="2">
    <source>
        <dbReference type="ARBA" id="ARBA00011245"/>
    </source>
</evidence>
<feature type="compositionally biased region" description="Polar residues" evidence="13">
    <location>
        <begin position="1172"/>
        <end position="1182"/>
    </location>
</feature>
<keyword evidence="5" id="KW-0808">Transferase</keyword>
<dbReference type="PROSITE" id="PS50011">
    <property type="entry name" value="PROTEIN_KINASE_DOM"/>
    <property type="match status" value="1"/>
</dbReference>
<keyword evidence="7" id="KW-0418">Kinase</keyword>
<dbReference type="InterPro" id="IPR008271">
    <property type="entry name" value="Ser/Thr_kinase_AS"/>
</dbReference>
<dbReference type="Gene3D" id="3.30.200.20">
    <property type="entry name" value="Phosphorylase Kinase, domain 1"/>
    <property type="match status" value="1"/>
</dbReference>
<feature type="domain" description="Cyclic nucleotide-binding" evidence="15">
    <location>
        <begin position="452"/>
        <end position="551"/>
    </location>
</feature>
<dbReference type="InterPro" id="IPR018490">
    <property type="entry name" value="cNMP-bd_dom_sf"/>
</dbReference>
<keyword evidence="6 12" id="KW-0547">Nucleotide-binding</keyword>
<evidence type="ECO:0000256" key="1">
    <source>
        <dbReference type="ARBA" id="ARBA00001946"/>
    </source>
</evidence>
<feature type="binding site" evidence="12">
    <location>
        <position position="606"/>
    </location>
    <ligand>
        <name>ATP</name>
        <dbReference type="ChEBI" id="CHEBI:30616"/>
    </ligand>
</feature>
<dbReference type="FunFam" id="1.10.510.10:FF:000571">
    <property type="entry name" value="Maternal embryonic leucine zipper kinase"/>
    <property type="match status" value="1"/>
</dbReference>
<protein>
    <recommendedName>
        <fullName evidence="11">cGMP-dependent protein kinase</fullName>
    </recommendedName>
</protein>
<dbReference type="SMART" id="SM00220">
    <property type="entry name" value="S_TKc"/>
    <property type="match status" value="1"/>
</dbReference>
<reference evidence="16" key="1">
    <citation type="submission" date="2021-01" db="EMBL/GenBank/DDBJ databases">
        <authorList>
            <person name="Corre E."/>
            <person name="Pelletier E."/>
            <person name="Niang G."/>
            <person name="Scheremetjew M."/>
            <person name="Finn R."/>
            <person name="Kale V."/>
            <person name="Holt S."/>
            <person name="Cochrane G."/>
            <person name="Meng A."/>
            <person name="Brown T."/>
            <person name="Cohen L."/>
        </authorList>
    </citation>
    <scope>NUCLEOTIDE SEQUENCE</scope>
</reference>
<feature type="compositionally biased region" description="Polar residues" evidence="13">
    <location>
        <begin position="1139"/>
        <end position="1149"/>
    </location>
</feature>
<dbReference type="Gene3D" id="2.60.120.10">
    <property type="entry name" value="Jelly Rolls"/>
    <property type="match status" value="3"/>
</dbReference>
<evidence type="ECO:0000256" key="10">
    <source>
        <dbReference type="ARBA" id="ARBA00022992"/>
    </source>
</evidence>
<dbReference type="InterPro" id="IPR000595">
    <property type="entry name" value="cNMP-bd_dom"/>
</dbReference>
<dbReference type="InterPro" id="IPR017441">
    <property type="entry name" value="Protein_kinase_ATP_BS"/>
</dbReference>
<evidence type="ECO:0000256" key="12">
    <source>
        <dbReference type="PROSITE-ProRule" id="PRU10141"/>
    </source>
</evidence>
<dbReference type="PROSITE" id="PS00108">
    <property type="entry name" value="PROTEIN_KINASE_ST"/>
    <property type="match status" value="1"/>
</dbReference>
<dbReference type="InterPro" id="IPR014710">
    <property type="entry name" value="RmlC-like_jellyroll"/>
</dbReference>
<evidence type="ECO:0000259" key="15">
    <source>
        <dbReference type="PROSITE" id="PS50042"/>
    </source>
</evidence>
<evidence type="ECO:0000256" key="7">
    <source>
        <dbReference type="ARBA" id="ARBA00022777"/>
    </source>
</evidence>
<dbReference type="SMART" id="SM00100">
    <property type="entry name" value="cNMP"/>
    <property type="match status" value="3"/>
</dbReference>
<evidence type="ECO:0000256" key="13">
    <source>
        <dbReference type="SAM" id="MobiDB-lite"/>
    </source>
</evidence>
<feature type="compositionally biased region" description="Basic and acidic residues" evidence="13">
    <location>
        <begin position="1223"/>
        <end position="1232"/>
    </location>
</feature>
<feature type="domain" description="Cyclic nucleotide-binding" evidence="15">
    <location>
        <begin position="231"/>
        <end position="298"/>
    </location>
</feature>
<evidence type="ECO:0000256" key="3">
    <source>
        <dbReference type="ARBA" id="ARBA00022527"/>
    </source>
</evidence>
<evidence type="ECO:0000256" key="6">
    <source>
        <dbReference type="ARBA" id="ARBA00022741"/>
    </source>
</evidence>
<sequence>MGQTSCLSLPPVARGEFEILPCYETPSSSSCGPSARPNRRGLTQLSLANRRRPRKKGSGTGQWLKSVIQANQLCQDLPSSEIQPLVDSLEFYVFQQGEHIVTEGQYSTHLFIPHSEGLQVYVGGRSVSRLPRGRAFGEHAVLQRCPQSVSVVASKTGCCVWGAEGRLFRRALYNSTFSQIDSSRALLDSLAIFAGLTAGERDRLCDLSTIMFLPQGEQLNGKTHSEADTISMYFVKQGELQVLGGDGPGREKTVRWLRPGDWIGERVLLYDEPFGLTVVADTRSELLCMDIHGMRDVLDGRLDAVWLQQHFLRESLMRVGLLRDMSAAEQLSTVRSMGLKEYSSGNKIQSDGLLCVVLDGVVQALGDACMEVLLCGESFRTSLAAGHSRRSGTPQFVAGPMGCSIATLDDSSLQSPEVVNGSQPFTCVAKSMGDSREHELARMGLMLKKVYIFRDLRQKQIGALAVGTKRHTYPYGAKVVEQGEKSSHFFVIVSGEVHVLSNGHAVRKLGKYSYFGENAVIFGKPRGATIKVNTFEAEIWSIEKETILRILREKPHVYEDMMYRIRLQDSSILRRDLRELEVVGFGNSGEVRIVEHAQTGFKYALKRVSKVDNEVPPEVQHEIEILAEFDHPFIVYLVKTFETTNHVCMLTEYIAGGELHAAIRTIPTVLSQEQAMFYTGSILLMLEVLQDRKVVYRDLKPENIMLDASGYLKLIDFGTAKRLTTARPKTFTQVGTPHYMAPEVMRGKGYACEVDIWALGVILYELVVGYLPFGINDLETFTEVCKAVMNTPLAFPSVLPPNMNAAKSLINGLLDPSPKTRLGCGPTGYDAIKSAPFFEINTPNKARCYGERTFAGDFFDLLICHDVKAPIIPNDNRKGDANSFRQQSSFTHCDSGEVAAKRPRSSYDAAELVSRSRSHTEDIYPDDMIPWSQCDGTQAPTWNAPQNPTFRIATETEEDLLLPRSVEEEVLKTGRFGDMGQFSVLRGSSSAPIVPTLNTDAMSPWRSEQAVDSVTSGPETKLESEVPVIAAPEVHTNNAPTVGSKAPCADADWDQNGHQQDAWPEEENGAAFAVVEQIDLNDSLNLEVTQEVSEKQADVSALPCDASALPTDQFFADFRSAGECGEDVAVTPPGTAFKVSNFSGPSTGATAKDPGVEETTQESFWQGEVQETRQAYSPSPGSSRGAMRHQSAPMSRDSQSCEEDASEDEDRFNGTFEGTAHVDASRIGEDASHGPAEPAAPSYSDYLLDPAVMPTERIRVWADEVDTFD</sequence>
<dbReference type="GO" id="GO:0005952">
    <property type="term" value="C:cAMP-dependent protein kinase complex"/>
    <property type="evidence" value="ECO:0007669"/>
    <property type="project" value="TreeGrafter"/>
</dbReference>
<organism evidence="16">
    <name type="scientific">Noctiluca scintillans</name>
    <name type="common">Sea sparkle</name>
    <name type="synonym">Red tide dinoflagellate</name>
    <dbReference type="NCBI Taxonomy" id="2966"/>
    <lineage>
        <taxon>Eukaryota</taxon>
        <taxon>Sar</taxon>
        <taxon>Alveolata</taxon>
        <taxon>Dinophyceae</taxon>
        <taxon>Noctilucales</taxon>
        <taxon>Noctilucaceae</taxon>
        <taxon>Noctiluca</taxon>
    </lineage>
</organism>
<dbReference type="InterPro" id="IPR011009">
    <property type="entry name" value="Kinase-like_dom_sf"/>
</dbReference>
<evidence type="ECO:0000256" key="4">
    <source>
        <dbReference type="ARBA" id="ARBA00022535"/>
    </source>
</evidence>
<dbReference type="PANTHER" id="PTHR24353">
    <property type="entry name" value="CYCLIC NUCLEOTIDE-DEPENDENT PROTEIN KINASE"/>
    <property type="match status" value="1"/>
</dbReference>
<keyword evidence="3" id="KW-0723">Serine/threonine-protein kinase</keyword>
<keyword evidence="9" id="KW-0460">Magnesium</keyword>
<dbReference type="PROSITE" id="PS00107">
    <property type="entry name" value="PROTEIN_KINASE_ATP"/>
    <property type="match status" value="1"/>
</dbReference>
<dbReference type="GO" id="GO:0030553">
    <property type="term" value="F:cGMP binding"/>
    <property type="evidence" value="ECO:0007669"/>
    <property type="project" value="UniProtKB-KW"/>
</dbReference>
<name>A0A7S1ARJ8_NOCSC</name>
<evidence type="ECO:0000256" key="11">
    <source>
        <dbReference type="ARBA" id="ARBA00024113"/>
    </source>
</evidence>
<keyword evidence="8 12" id="KW-0067">ATP-binding</keyword>
<dbReference type="InterPro" id="IPR000719">
    <property type="entry name" value="Prot_kinase_dom"/>
</dbReference>
<dbReference type="SUPFAM" id="SSF51206">
    <property type="entry name" value="cAMP-binding domain-like"/>
    <property type="match status" value="3"/>
</dbReference>
<dbReference type="Pfam" id="PF00069">
    <property type="entry name" value="Pkinase"/>
    <property type="match status" value="1"/>
</dbReference>
<dbReference type="GO" id="GO:0004691">
    <property type="term" value="F:cAMP-dependent protein kinase activity"/>
    <property type="evidence" value="ECO:0007669"/>
    <property type="project" value="TreeGrafter"/>
</dbReference>
<evidence type="ECO:0000313" key="16">
    <source>
        <dbReference type="EMBL" id="CAD8862762.1"/>
    </source>
</evidence>
<feature type="region of interest" description="Disordered" evidence="13">
    <location>
        <begin position="1139"/>
        <end position="1245"/>
    </location>
</feature>
<keyword evidence="4" id="KW-0140">cGMP</keyword>
<dbReference type="AlphaFoldDB" id="A0A7S1ARJ8"/>
<dbReference type="SUPFAM" id="SSF56112">
    <property type="entry name" value="Protein kinase-like (PK-like)"/>
    <property type="match status" value="1"/>
</dbReference>
<comment type="subunit">
    <text evidence="2">Monomer.</text>
</comment>
<dbReference type="CDD" id="cd00038">
    <property type="entry name" value="CAP_ED"/>
    <property type="match status" value="3"/>
</dbReference>
<dbReference type="Gene3D" id="1.10.510.10">
    <property type="entry name" value="Transferase(Phosphotransferase) domain 1"/>
    <property type="match status" value="1"/>
</dbReference>
<proteinExistence type="predicted"/>
<gene>
    <name evidence="16" type="ORF">NSCI0253_LOCUS37117</name>
</gene>
<dbReference type="PANTHER" id="PTHR24353:SF37">
    <property type="entry name" value="CAMP-DEPENDENT PROTEIN KINASE CATALYTIC SUBUNIT PRKX"/>
    <property type="match status" value="1"/>
</dbReference>
<feature type="domain" description="Cyclic nucleotide-binding" evidence="15">
    <location>
        <begin position="73"/>
        <end position="172"/>
    </location>
</feature>
<dbReference type="GO" id="GO:0005524">
    <property type="term" value="F:ATP binding"/>
    <property type="evidence" value="ECO:0007669"/>
    <property type="project" value="UniProtKB-UniRule"/>
</dbReference>
<dbReference type="Pfam" id="PF00027">
    <property type="entry name" value="cNMP_binding"/>
    <property type="match status" value="2"/>
</dbReference>